<sequence length="351" mass="40186">MAADYDARVQTLITDFMHTPQAAVLTVDFGLDQKVVRKRITSFVRDMLQCEDRKMRQWTRRSVLDMLEREDSPWLNLSVQEWFCANDAIFDFCMYLQMKHCITDANLIGRALDTFTQDNFEVTDAELYKSLASAQTNKNFSPLKSATILADYLGEQPAVTQNLGAFLHRYMSDIILLSEGADGMDILLLTALADNVAEPSPQYIANWVNRNVMPDIDMDQLAQSSTRLYPHQDIVGRRDLERYAQEAFINNPEPLATWPRMMIGARIDGDPLVDTTSLQRYYTRHATVISHFFDRDGDQLTMKPFKTGRSTIDMRQVLASFDAGRPTITNQEHAAKVIDFNSARKEMEKNK</sequence>
<name>A0ABY7WRV8_9LACO</name>
<organism evidence="1 2">
    <name type="scientific">Lacticaseibacillus pabuli</name>
    <dbReference type="NCBI Taxonomy" id="3025672"/>
    <lineage>
        <taxon>Bacteria</taxon>
        <taxon>Bacillati</taxon>
        <taxon>Bacillota</taxon>
        <taxon>Bacilli</taxon>
        <taxon>Lactobacillales</taxon>
        <taxon>Lactobacillaceae</taxon>
        <taxon>Lacticaseibacillus</taxon>
    </lineage>
</organism>
<proteinExistence type="predicted"/>
<dbReference type="Proteomes" id="UP001220377">
    <property type="component" value="Chromosome"/>
</dbReference>
<accession>A0ABY7WRV8</accession>
<evidence type="ECO:0000313" key="2">
    <source>
        <dbReference type="Proteomes" id="UP001220377"/>
    </source>
</evidence>
<evidence type="ECO:0000313" key="1">
    <source>
        <dbReference type="EMBL" id="WDF82923.1"/>
    </source>
</evidence>
<reference evidence="1 2" key="1">
    <citation type="submission" date="2023-02" db="EMBL/GenBank/DDBJ databases">
        <title>Genome sequence of Lacticaseibacillus sp. KACC 23028.</title>
        <authorList>
            <person name="Kim S."/>
            <person name="Heo J."/>
            <person name="Kwon S.-W."/>
        </authorList>
    </citation>
    <scope>NUCLEOTIDE SEQUENCE [LARGE SCALE GENOMIC DNA]</scope>
    <source>
        <strain evidence="1 2">KACC 23028</strain>
    </source>
</reference>
<dbReference type="RefSeq" id="WP_274260704.1">
    <property type="nucleotide sequence ID" value="NZ_CP117884.1"/>
</dbReference>
<keyword evidence="2" id="KW-1185">Reference proteome</keyword>
<gene>
    <name evidence="1" type="ORF">PQ472_01385</name>
</gene>
<dbReference type="EMBL" id="CP117884">
    <property type="protein sequence ID" value="WDF82923.1"/>
    <property type="molecule type" value="Genomic_DNA"/>
</dbReference>
<protein>
    <submittedName>
        <fullName evidence="1">Uncharacterized protein</fullName>
    </submittedName>
</protein>